<organism evidence="1 2">
    <name type="scientific">Psilocybe cyanescens</name>
    <dbReference type="NCBI Taxonomy" id="93625"/>
    <lineage>
        <taxon>Eukaryota</taxon>
        <taxon>Fungi</taxon>
        <taxon>Dikarya</taxon>
        <taxon>Basidiomycota</taxon>
        <taxon>Agaricomycotina</taxon>
        <taxon>Agaricomycetes</taxon>
        <taxon>Agaricomycetidae</taxon>
        <taxon>Agaricales</taxon>
        <taxon>Agaricineae</taxon>
        <taxon>Strophariaceae</taxon>
        <taxon>Psilocybe</taxon>
    </lineage>
</organism>
<sequence length="141" mass="16152">MSSATPSEEDLPHISQVDIPAEGTPEHRTYYYKKVEESIQRIVDLHVIEFIQCPGYPIGKIWLSLGETQQKTVVSNFMSVDYAPDRLIIMDEMELDDFVALLFASEVFATVKEPRRRRREPKGSLLKLAIRHSSMAKQVSQ</sequence>
<proteinExistence type="predicted"/>
<reference evidence="1 2" key="1">
    <citation type="journal article" date="2018" name="Evol. Lett.">
        <title>Horizontal gene cluster transfer increased hallucinogenic mushroom diversity.</title>
        <authorList>
            <person name="Reynolds H.T."/>
            <person name="Vijayakumar V."/>
            <person name="Gluck-Thaler E."/>
            <person name="Korotkin H.B."/>
            <person name="Matheny P.B."/>
            <person name="Slot J.C."/>
        </authorList>
    </citation>
    <scope>NUCLEOTIDE SEQUENCE [LARGE SCALE GENOMIC DNA]</scope>
    <source>
        <strain evidence="1 2">2631</strain>
    </source>
</reference>
<dbReference type="Proteomes" id="UP000283269">
    <property type="component" value="Unassembled WGS sequence"/>
</dbReference>
<dbReference type="EMBL" id="NHYD01003308">
    <property type="protein sequence ID" value="PPQ80781.1"/>
    <property type="molecule type" value="Genomic_DNA"/>
</dbReference>
<protein>
    <submittedName>
        <fullName evidence="1">Uncharacterized protein</fullName>
    </submittedName>
</protein>
<keyword evidence="2" id="KW-1185">Reference proteome</keyword>
<dbReference type="InParanoid" id="A0A409WQM6"/>
<gene>
    <name evidence="1" type="ORF">CVT25_001918</name>
</gene>
<evidence type="ECO:0000313" key="2">
    <source>
        <dbReference type="Proteomes" id="UP000283269"/>
    </source>
</evidence>
<comment type="caution">
    <text evidence="1">The sequence shown here is derived from an EMBL/GenBank/DDBJ whole genome shotgun (WGS) entry which is preliminary data.</text>
</comment>
<dbReference type="AlphaFoldDB" id="A0A409WQM6"/>
<evidence type="ECO:0000313" key="1">
    <source>
        <dbReference type="EMBL" id="PPQ80781.1"/>
    </source>
</evidence>
<name>A0A409WQM6_PSICY</name>
<accession>A0A409WQM6</accession>